<dbReference type="NCBIfam" id="TIGR01334">
    <property type="entry name" value="modD"/>
    <property type="match status" value="1"/>
</dbReference>
<feature type="domain" description="Quinolinate phosphoribosyl transferase N-terminal" evidence="10">
    <location>
        <begin position="20"/>
        <end position="103"/>
    </location>
</feature>
<evidence type="ECO:0000313" key="12">
    <source>
        <dbReference type="Proteomes" id="UP000323521"/>
    </source>
</evidence>
<dbReference type="InterPro" id="IPR027277">
    <property type="entry name" value="NadC/ModD"/>
</dbReference>
<dbReference type="InterPro" id="IPR037128">
    <property type="entry name" value="Quinolinate_PRibosylTase_N_sf"/>
</dbReference>
<protein>
    <recommendedName>
        <fullName evidence="4">Putative pyrophosphorylase ModD</fullName>
        <ecNumber evidence="3">2.4.2.19</ecNumber>
    </recommendedName>
</protein>
<evidence type="ECO:0000259" key="9">
    <source>
        <dbReference type="Pfam" id="PF01729"/>
    </source>
</evidence>
<evidence type="ECO:0000256" key="4">
    <source>
        <dbReference type="ARBA" id="ARBA00019205"/>
    </source>
</evidence>
<keyword evidence="12" id="KW-1185">Reference proteome</keyword>
<dbReference type="GO" id="GO:0034213">
    <property type="term" value="P:quinolinate catabolic process"/>
    <property type="evidence" value="ECO:0007669"/>
    <property type="project" value="TreeGrafter"/>
</dbReference>
<evidence type="ECO:0000256" key="8">
    <source>
        <dbReference type="PIRNR" id="PIRNR006250"/>
    </source>
</evidence>
<dbReference type="EC" id="2.4.2.19" evidence="3"/>
<dbReference type="AlphaFoldDB" id="A0A3G1L1D4"/>
<dbReference type="FunFam" id="3.20.20.70:FF:000030">
    <property type="entry name" value="Nicotinate-nucleotide pyrophosphorylase, carboxylating"/>
    <property type="match status" value="1"/>
</dbReference>
<comment type="catalytic activity">
    <reaction evidence="7">
        <text>nicotinate beta-D-ribonucleotide + CO2 + diphosphate = quinolinate + 5-phospho-alpha-D-ribose 1-diphosphate + 2 H(+)</text>
        <dbReference type="Rhea" id="RHEA:12733"/>
        <dbReference type="ChEBI" id="CHEBI:15378"/>
        <dbReference type="ChEBI" id="CHEBI:16526"/>
        <dbReference type="ChEBI" id="CHEBI:29959"/>
        <dbReference type="ChEBI" id="CHEBI:33019"/>
        <dbReference type="ChEBI" id="CHEBI:57502"/>
        <dbReference type="ChEBI" id="CHEBI:58017"/>
        <dbReference type="EC" id="2.4.2.19"/>
    </reaction>
</comment>
<dbReference type="GO" id="GO:0005737">
    <property type="term" value="C:cytoplasm"/>
    <property type="evidence" value="ECO:0007669"/>
    <property type="project" value="TreeGrafter"/>
</dbReference>
<evidence type="ECO:0000256" key="3">
    <source>
        <dbReference type="ARBA" id="ARBA00011944"/>
    </source>
</evidence>
<feature type="domain" description="Quinolinate phosphoribosyl transferase C-terminal" evidence="9">
    <location>
        <begin position="105"/>
        <end position="276"/>
    </location>
</feature>
<evidence type="ECO:0000256" key="2">
    <source>
        <dbReference type="ARBA" id="ARBA00009400"/>
    </source>
</evidence>
<dbReference type="PANTHER" id="PTHR32179:SF4">
    <property type="entry name" value="PYROPHOSPHORYLASE MODD-RELATED"/>
    <property type="match status" value="1"/>
</dbReference>
<comment type="pathway">
    <text evidence="1">Cofactor biosynthesis; NAD(+) biosynthesis; nicotinate D-ribonucleotide from quinolinate: step 1/1.</text>
</comment>
<dbReference type="Gene3D" id="3.90.1170.20">
    <property type="entry name" value="Quinolinate phosphoribosyl transferase, N-terminal domain"/>
    <property type="match status" value="1"/>
</dbReference>
<evidence type="ECO:0000313" key="11">
    <source>
        <dbReference type="EMBL" id="ATW28596.1"/>
    </source>
</evidence>
<dbReference type="Proteomes" id="UP000323521">
    <property type="component" value="Chromosome"/>
</dbReference>
<dbReference type="GO" id="GO:0009435">
    <property type="term" value="P:NAD+ biosynthetic process"/>
    <property type="evidence" value="ECO:0007669"/>
    <property type="project" value="InterPro"/>
</dbReference>
<sequence length="281" mass="30472">MYIPDEVIDKLLAEDVPYIDLTTWVLGIGLCRGEIAYFTREDAVLCGTEEVLRIMARLHLDVGLSLPSGSDIKAGEVFLRARGRAEDLHMAWKVCQNIFDHCSGIATKTRQMIQLAQEVNPRIAIVTTRKGFPGTKALSIKAVMVGGAFPHRLGLSETVLVFQQHLNFMGGLEGFIAALPKIKHHVCEKKLIVEANSVEDGIKLCRAGVDGLQFDKLSPEVLCAAVPQLKAINPQLVLLAAGGITEKNLAEYAQTGVDGLVTTSLYSAKPIDIGVKITALE</sequence>
<dbReference type="InterPro" id="IPR022412">
    <property type="entry name" value="Quinolinate_PRibosylTrfase_N"/>
</dbReference>
<proteinExistence type="inferred from homology"/>
<gene>
    <name evidence="11" type="ORF">DCMF_13190</name>
</gene>
<dbReference type="GO" id="GO:0004514">
    <property type="term" value="F:nicotinate-nucleotide diphosphorylase (carboxylating) activity"/>
    <property type="evidence" value="ECO:0007669"/>
    <property type="project" value="UniProtKB-EC"/>
</dbReference>
<evidence type="ECO:0000256" key="6">
    <source>
        <dbReference type="ARBA" id="ARBA00022679"/>
    </source>
</evidence>
<dbReference type="InterPro" id="IPR013785">
    <property type="entry name" value="Aldolase_TIM"/>
</dbReference>
<organism evidence="11 12">
    <name type="scientific">Formimonas warabiya</name>
    <dbReference type="NCBI Taxonomy" id="1761012"/>
    <lineage>
        <taxon>Bacteria</taxon>
        <taxon>Bacillati</taxon>
        <taxon>Bacillota</taxon>
        <taxon>Clostridia</taxon>
        <taxon>Eubacteriales</taxon>
        <taxon>Peptococcaceae</taxon>
        <taxon>Candidatus Formimonas</taxon>
    </lineage>
</organism>
<dbReference type="InterPro" id="IPR002638">
    <property type="entry name" value="Quinolinate_PRibosylTrfase_C"/>
</dbReference>
<dbReference type="PIRSF" id="PIRSF006250">
    <property type="entry name" value="NadC_ModD"/>
    <property type="match status" value="1"/>
</dbReference>
<name>A0A3G1L1D4_FORW1</name>
<dbReference type="InterPro" id="IPR006242">
    <property type="entry name" value="ModD"/>
</dbReference>
<dbReference type="SUPFAM" id="SSF54675">
    <property type="entry name" value="Nicotinate/Quinolinate PRTase N-terminal domain-like"/>
    <property type="match status" value="1"/>
</dbReference>
<keyword evidence="6 8" id="KW-0808">Transferase</keyword>
<dbReference type="SUPFAM" id="SSF51690">
    <property type="entry name" value="Nicotinate/Quinolinate PRTase C-terminal domain-like"/>
    <property type="match status" value="1"/>
</dbReference>
<reference evidence="11 12" key="1">
    <citation type="submission" date="2016-10" db="EMBL/GenBank/DDBJ databases">
        <title>Complete Genome Sequence of Peptococcaceae strain DCMF.</title>
        <authorList>
            <person name="Edwards R.J."/>
            <person name="Holland S.I."/>
            <person name="Deshpande N.P."/>
            <person name="Wong Y.K."/>
            <person name="Ertan H."/>
            <person name="Manefield M."/>
            <person name="Russell T.L."/>
            <person name="Lee M.J."/>
        </authorList>
    </citation>
    <scope>NUCLEOTIDE SEQUENCE [LARGE SCALE GENOMIC DNA]</scope>
    <source>
        <strain evidence="11 12">DCMF</strain>
    </source>
</reference>
<comment type="similarity">
    <text evidence="2 8">Belongs to the NadC/ModD family.</text>
</comment>
<dbReference type="Pfam" id="PF02749">
    <property type="entry name" value="QRPTase_N"/>
    <property type="match status" value="1"/>
</dbReference>
<dbReference type="EMBL" id="CP017634">
    <property type="protein sequence ID" value="ATW28596.1"/>
    <property type="molecule type" value="Genomic_DNA"/>
</dbReference>
<dbReference type="InterPro" id="IPR036068">
    <property type="entry name" value="Nicotinate_pribotase-like_C"/>
</dbReference>
<dbReference type="Pfam" id="PF01729">
    <property type="entry name" value="QRPTase_C"/>
    <property type="match status" value="1"/>
</dbReference>
<dbReference type="Gene3D" id="3.20.20.70">
    <property type="entry name" value="Aldolase class I"/>
    <property type="match status" value="1"/>
</dbReference>
<dbReference type="KEGG" id="fwa:DCMF_13190"/>
<dbReference type="CDD" id="cd01573">
    <property type="entry name" value="modD_like"/>
    <property type="match status" value="1"/>
</dbReference>
<evidence type="ECO:0000256" key="5">
    <source>
        <dbReference type="ARBA" id="ARBA00022676"/>
    </source>
</evidence>
<evidence type="ECO:0000259" key="10">
    <source>
        <dbReference type="Pfam" id="PF02749"/>
    </source>
</evidence>
<evidence type="ECO:0000256" key="7">
    <source>
        <dbReference type="ARBA" id="ARBA00047445"/>
    </source>
</evidence>
<keyword evidence="5 8" id="KW-0328">Glycosyltransferase</keyword>
<dbReference type="PANTHER" id="PTHR32179">
    <property type="entry name" value="NICOTINATE-NUCLEOTIDE PYROPHOSPHORYLASE [CARBOXYLATING]"/>
    <property type="match status" value="1"/>
</dbReference>
<accession>A0A3G1L1D4</accession>
<evidence type="ECO:0000256" key="1">
    <source>
        <dbReference type="ARBA" id="ARBA00004893"/>
    </source>
</evidence>